<protein>
    <submittedName>
        <fullName evidence="1">Uncharacterized protein</fullName>
    </submittedName>
</protein>
<proteinExistence type="predicted"/>
<sequence>MWTEMGMEIWERKLNSDGALGWVLQQIIQLDKLLPPGSLRDTGFWNLSVDGYWRFFLGPT</sequence>
<reference evidence="1" key="1">
    <citation type="journal article" date="2013" name="Nature">
        <title>Draft genome of the wheat A-genome progenitor Triticum urartu.</title>
        <authorList>
            <person name="Ling H.Q."/>
            <person name="Zhao S."/>
            <person name="Liu D."/>
            <person name="Wang J."/>
            <person name="Sun H."/>
            <person name="Zhang C."/>
            <person name="Fan H."/>
            <person name="Li D."/>
            <person name="Dong L."/>
            <person name="Tao Y."/>
            <person name="Gao C."/>
            <person name="Wu H."/>
            <person name="Li Y."/>
            <person name="Cui Y."/>
            <person name="Guo X."/>
            <person name="Zheng S."/>
            <person name="Wang B."/>
            <person name="Yu K."/>
            <person name="Liang Q."/>
            <person name="Yang W."/>
            <person name="Lou X."/>
            <person name="Chen J."/>
            <person name="Feng M."/>
            <person name="Jian J."/>
            <person name="Zhang X."/>
            <person name="Luo G."/>
            <person name="Jiang Y."/>
            <person name="Liu J."/>
            <person name="Wang Z."/>
            <person name="Sha Y."/>
            <person name="Zhang B."/>
            <person name="Wu H."/>
            <person name="Tang D."/>
            <person name="Shen Q."/>
            <person name="Xue P."/>
            <person name="Zou S."/>
            <person name="Wang X."/>
            <person name="Liu X."/>
            <person name="Wang F."/>
            <person name="Yang Y."/>
            <person name="An X."/>
            <person name="Dong Z."/>
            <person name="Zhang K."/>
            <person name="Zhang X."/>
            <person name="Luo M.C."/>
            <person name="Dvorak J."/>
            <person name="Tong Y."/>
            <person name="Wang J."/>
            <person name="Yang H."/>
            <person name="Li Z."/>
            <person name="Wang D."/>
            <person name="Zhang A."/>
            <person name="Wang J."/>
        </authorList>
    </citation>
    <scope>NUCLEOTIDE SEQUENCE</scope>
</reference>
<dbReference type="AlphaFoldDB" id="M7Y955"/>
<dbReference type="EMBL" id="KD273150">
    <property type="protein sequence ID" value="EMS46543.1"/>
    <property type="molecule type" value="Genomic_DNA"/>
</dbReference>
<name>M7Y955_TRIUA</name>
<accession>M7Y955</accession>
<organism evidence="1">
    <name type="scientific">Triticum urartu</name>
    <name type="common">Red wild einkorn</name>
    <name type="synonym">Crithodium urartu</name>
    <dbReference type="NCBI Taxonomy" id="4572"/>
    <lineage>
        <taxon>Eukaryota</taxon>
        <taxon>Viridiplantae</taxon>
        <taxon>Streptophyta</taxon>
        <taxon>Embryophyta</taxon>
        <taxon>Tracheophyta</taxon>
        <taxon>Spermatophyta</taxon>
        <taxon>Magnoliopsida</taxon>
        <taxon>Liliopsida</taxon>
        <taxon>Poales</taxon>
        <taxon>Poaceae</taxon>
        <taxon>BOP clade</taxon>
        <taxon>Pooideae</taxon>
        <taxon>Triticodae</taxon>
        <taxon>Triticeae</taxon>
        <taxon>Triticinae</taxon>
        <taxon>Triticum</taxon>
    </lineage>
</organism>
<evidence type="ECO:0000313" key="1">
    <source>
        <dbReference type="EMBL" id="EMS46543.1"/>
    </source>
</evidence>
<gene>
    <name evidence="1" type="ORF">TRIUR3_08989</name>
</gene>